<evidence type="ECO:0000256" key="1">
    <source>
        <dbReference type="SAM" id="MobiDB-lite"/>
    </source>
</evidence>
<dbReference type="InterPro" id="IPR051675">
    <property type="entry name" value="Endo/Exo/Phosphatase_dom_1"/>
</dbReference>
<dbReference type="SMART" id="SM00278">
    <property type="entry name" value="HhH1"/>
    <property type="match status" value="2"/>
</dbReference>
<dbReference type="InterPro" id="IPR003583">
    <property type="entry name" value="Hlx-hairpin-Hlx_DNA-bd_motif"/>
</dbReference>
<organism evidence="4 5">
    <name type="scientific">Natronosporangium hydrolyticum</name>
    <dbReference type="NCBI Taxonomy" id="2811111"/>
    <lineage>
        <taxon>Bacteria</taxon>
        <taxon>Bacillati</taxon>
        <taxon>Actinomycetota</taxon>
        <taxon>Actinomycetes</taxon>
        <taxon>Micromonosporales</taxon>
        <taxon>Micromonosporaceae</taxon>
        <taxon>Natronosporangium</taxon>
    </lineage>
</organism>
<name>A0A895YHY0_9ACTN</name>
<dbReference type="Gene3D" id="1.10.150.320">
    <property type="entry name" value="Photosystem II 12 kDa extrinsic protein"/>
    <property type="match status" value="1"/>
</dbReference>
<feature type="domain" description="Helix-hairpin-helix DNA-binding motif class 1" evidence="3">
    <location>
        <begin position="234"/>
        <end position="253"/>
    </location>
</feature>
<evidence type="ECO:0000313" key="4">
    <source>
        <dbReference type="EMBL" id="QSB17161.1"/>
    </source>
</evidence>
<dbReference type="GO" id="GO:0015627">
    <property type="term" value="C:type II protein secretion system complex"/>
    <property type="evidence" value="ECO:0007669"/>
    <property type="project" value="TreeGrafter"/>
</dbReference>
<dbReference type="Pfam" id="PF10531">
    <property type="entry name" value="SLBB"/>
    <property type="match status" value="1"/>
</dbReference>
<feature type="transmembrane region" description="Helical" evidence="2">
    <location>
        <begin position="102"/>
        <end position="127"/>
    </location>
</feature>
<feature type="region of interest" description="Disordered" evidence="1">
    <location>
        <begin position="1"/>
        <end position="60"/>
    </location>
</feature>
<dbReference type="PANTHER" id="PTHR21180:SF32">
    <property type="entry name" value="ENDONUCLEASE_EXONUCLEASE_PHOSPHATASE FAMILY DOMAIN-CONTAINING PROTEIN 1"/>
    <property type="match status" value="1"/>
</dbReference>
<keyword evidence="5" id="KW-1185">Reference proteome</keyword>
<evidence type="ECO:0000259" key="3">
    <source>
        <dbReference type="SMART" id="SM00278"/>
    </source>
</evidence>
<dbReference type="InterPro" id="IPR004509">
    <property type="entry name" value="Competence_ComEA_HhH"/>
</dbReference>
<dbReference type="SUPFAM" id="SSF47781">
    <property type="entry name" value="RuvA domain 2-like"/>
    <property type="match status" value="1"/>
</dbReference>
<dbReference type="Pfam" id="PF12836">
    <property type="entry name" value="HHH_3"/>
    <property type="match status" value="1"/>
</dbReference>
<evidence type="ECO:0000256" key="2">
    <source>
        <dbReference type="SAM" id="Phobius"/>
    </source>
</evidence>
<keyword evidence="2" id="KW-0812">Transmembrane</keyword>
<accession>A0A895YHY0</accession>
<dbReference type="AlphaFoldDB" id="A0A895YHY0"/>
<dbReference type="KEGG" id="nhy:JQS43_07220"/>
<keyword evidence="2" id="KW-0472">Membrane</keyword>
<evidence type="ECO:0000313" key="5">
    <source>
        <dbReference type="Proteomes" id="UP000662857"/>
    </source>
</evidence>
<proteinExistence type="predicted"/>
<gene>
    <name evidence="4" type="ORF">JQS43_07220</name>
</gene>
<feature type="domain" description="Helix-hairpin-helix DNA-binding motif class 1" evidence="3">
    <location>
        <begin position="204"/>
        <end position="223"/>
    </location>
</feature>
<protein>
    <submittedName>
        <fullName evidence="4">Helix-hairpin-helix domain-containing protein</fullName>
    </submittedName>
</protein>
<dbReference type="Gene3D" id="3.10.560.10">
    <property type="entry name" value="Outer membrane lipoprotein wza domain like"/>
    <property type="match status" value="1"/>
</dbReference>
<feature type="transmembrane region" description="Helical" evidence="2">
    <location>
        <begin position="72"/>
        <end position="90"/>
    </location>
</feature>
<dbReference type="NCBIfam" id="TIGR00426">
    <property type="entry name" value="competence protein ComEA helix-hairpin-helix repeat region"/>
    <property type="match status" value="1"/>
</dbReference>
<dbReference type="GO" id="GO:0006281">
    <property type="term" value="P:DNA repair"/>
    <property type="evidence" value="ECO:0007669"/>
    <property type="project" value="InterPro"/>
</dbReference>
<dbReference type="GO" id="GO:0003677">
    <property type="term" value="F:DNA binding"/>
    <property type="evidence" value="ECO:0007669"/>
    <property type="project" value="InterPro"/>
</dbReference>
<dbReference type="GO" id="GO:0015628">
    <property type="term" value="P:protein secretion by the type II secretion system"/>
    <property type="evidence" value="ECO:0007669"/>
    <property type="project" value="TreeGrafter"/>
</dbReference>
<dbReference type="Proteomes" id="UP000662857">
    <property type="component" value="Chromosome"/>
</dbReference>
<dbReference type="EMBL" id="CP070499">
    <property type="protein sequence ID" value="QSB17161.1"/>
    <property type="molecule type" value="Genomic_DNA"/>
</dbReference>
<keyword evidence="2" id="KW-1133">Transmembrane helix</keyword>
<dbReference type="InterPro" id="IPR010994">
    <property type="entry name" value="RuvA_2-like"/>
</dbReference>
<sequence length="256" mass="25942">MPVITLRQPDGGWRPYRPGVAEPAGPAPRDEPAGTAPPARRPEGSDDPEGGPGRLARLAGHAFDPGRPGLRALAAVAIAVVVGAAVLAWWSRPQPEPVTPQLSATGAAVVATPTGPAVLVVAVTGLVREPGLVELPPGARVADAIEAAGGLLPEAEIDQLNLARKVSDGELIAVGVDPPPDELAGAASGAATGGPVNLNTATLEQLQGLPGIGPALAQRIIDYRDTHGPFTSVGQLRQVSGIGEVRFAELQELVTV</sequence>
<dbReference type="PANTHER" id="PTHR21180">
    <property type="entry name" value="ENDONUCLEASE/EXONUCLEASE/PHOSPHATASE FAMILY DOMAIN-CONTAINING PROTEIN 1"/>
    <property type="match status" value="1"/>
</dbReference>
<dbReference type="InterPro" id="IPR019554">
    <property type="entry name" value="Soluble_ligand-bd"/>
</dbReference>
<reference evidence="4" key="1">
    <citation type="submission" date="2021-02" db="EMBL/GenBank/DDBJ databases">
        <title>Natrosporangium hydrolyticum gen. nov., sp. nov, a haloalkaliphilic actinobacterium from a soda solonchak soil.</title>
        <authorList>
            <person name="Sorokin D.Y."/>
            <person name="Khijniak T.V."/>
            <person name="Zakharycheva A.P."/>
            <person name="Boueva O.V."/>
            <person name="Ariskina E.V."/>
            <person name="Hahnke R.L."/>
            <person name="Bunk B."/>
            <person name="Sproer C."/>
            <person name="Schumann P."/>
            <person name="Evtushenko L.I."/>
            <person name="Kublanov I.V."/>
        </authorList>
    </citation>
    <scope>NUCLEOTIDE SEQUENCE</scope>
    <source>
        <strain evidence="4">DSM 106523</strain>
    </source>
</reference>